<feature type="non-terminal residue" evidence="2">
    <location>
        <position position="78"/>
    </location>
</feature>
<dbReference type="AlphaFoldDB" id="A0A9N9DMJ3"/>
<keyword evidence="3" id="KW-1185">Reference proteome</keyword>
<name>A0A9N9DMJ3_9GLOM</name>
<evidence type="ECO:0000256" key="1">
    <source>
        <dbReference type="SAM" id="MobiDB-lite"/>
    </source>
</evidence>
<comment type="caution">
    <text evidence="2">The sequence shown here is derived from an EMBL/GenBank/DDBJ whole genome shotgun (WGS) entry which is preliminary data.</text>
</comment>
<evidence type="ECO:0000313" key="2">
    <source>
        <dbReference type="EMBL" id="CAG8641934.1"/>
    </source>
</evidence>
<accession>A0A9N9DMJ3</accession>
<dbReference type="Proteomes" id="UP000789342">
    <property type="component" value="Unassembled WGS sequence"/>
</dbReference>
<proteinExistence type="predicted"/>
<gene>
    <name evidence="2" type="ORF">AMORRO_LOCUS9554</name>
</gene>
<feature type="compositionally biased region" description="Basic and acidic residues" evidence="1">
    <location>
        <begin position="1"/>
        <end position="15"/>
    </location>
</feature>
<feature type="region of interest" description="Disordered" evidence="1">
    <location>
        <begin position="1"/>
        <end position="30"/>
    </location>
</feature>
<reference evidence="2" key="1">
    <citation type="submission" date="2021-06" db="EMBL/GenBank/DDBJ databases">
        <authorList>
            <person name="Kallberg Y."/>
            <person name="Tangrot J."/>
            <person name="Rosling A."/>
        </authorList>
    </citation>
    <scope>NUCLEOTIDE SEQUENCE</scope>
    <source>
        <strain evidence="2">CL551</strain>
    </source>
</reference>
<sequence length="78" mass="9271">MRENNTPEEHEERLAHNHQRKRQKLAVETVDEHETCLARIQDRYSYKTPAQNTSIIHEKYTSEDANIQYAKSLLYMAP</sequence>
<dbReference type="EMBL" id="CAJVPV010009481">
    <property type="protein sequence ID" value="CAG8641934.1"/>
    <property type="molecule type" value="Genomic_DNA"/>
</dbReference>
<evidence type="ECO:0000313" key="3">
    <source>
        <dbReference type="Proteomes" id="UP000789342"/>
    </source>
</evidence>
<organism evidence="2 3">
    <name type="scientific">Acaulospora morrowiae</name>
    <dbReference type="NCBI Taxonomy" id="94023"/>
    <lineage>
        <taxon>Eukaryota</taxon>
        <taxon>Fungi</taxon>
        <taxon>Fungi incertae sedis</taxon>
        <taxon>Mucoromycota</taxon>
        <taxon>Glomeromycotina</taxon>
        <taxon>Glomeromycetes</taxon>
        <taxon>Diversisporales</taxon>
        <taxon>Acaulosporaceae</taxon>
        <taxon>Acaulospora</taxon>
    </lineage>
</organism>
<protein>
    <submittedName>
        <fullName evidence="2">12777_t:CDS:1</fullName>
    </submittedName>
</protein>